<dbReference type="EMBL" id="FPJE01000040">
    <property type="protein sequence ID" value="SFW76797.1"/>
    <property type="molecule type" value="Genomic_DNA"/>
</dbReference>
<name>A0A1K1RY86_9FLAO</name>
<dbReference type="RefSeq" id="WP_072319378.1">
    <property type="nucleotide sequence ID" value="NZ_FPJE01000040.1"/>
</dbReference>
<dbReference type="STRING" id="1150368.SAMN02927921_04160"/>
<feature type="compositionally biased region" description="Polar residues" evidence="1">
    <location>
        <begin position="183"/>
        <end position="194"/>
    </location>
</feature>
<organism evidence="2 3">
    <name type="scientific">Sinomicrobium oceani</name>
    <dbReference type="NCBI Taxonomy" id="1150368"/>
    <lineage>
        <taxon>Bacteria</taxon>
        <taxon>Pseudomonadati</taxon>
        <taxon>Bacteroidota</taxon>
        <taxon>Flavobacteriia</taxon>
        <taxon>Flavobacteriales</taxon>
        <taxon>Flavobacteriaceae</taxon>
        <taxon>Sinomicrobium</taxon>
    </lineage>
</organism>
<proteinExistence type="predicted"/>
<dbReference type="AlphaFoldDB" id="A0A1K1RY86"/>
<dbReference type="Proteomes" id="UP000182248">
    <property type="component" value="Unassembled WGS sequence"/>
</dbReference>
<evidence type="ECO:0000313" key="2">
    <source>
        <dbReference type="EMBL" id="SFW76797.1"/>
    </source>
</evidence>
<evidence type="ECO:0000256" key="1">
    <source>
        <dbReference type="SAM" id="MobiDB-lite"/>
    </source>
</evidence>
<dbReference type="PROSITE" id="PS51257">
    <property type="entry name" value="PROKAR_LIPOPROTEIN"/>
    <property type="match status" value="1"/>
</dbReference>
<evidence type="ECO:0008006" key="4">
    <source>
        <dbReference type="Google" id="ProtNLM"/>
    </source>
</evidence>
<feature type="region of interest" description="Disordered" evidence="1">
    <location>
        <begin position="173"/>
        <end position="194"/>
    </location>
</feature>
<sequence length="194" mass="22169">MRRIFLTLVICTVISCRGDKKSEQKTDSEVPEEELHVSLPEVMRFTGERAEEVGQWKAYVALDSIMKAFREEEGGDVVLQLDDLLEKQKALESSDFPPKFDNPSVRSRLAVVKTYLMQTRLEAPDPVPEAYLVKQKVKILRAFNDFERQLEVMMKGSVTEQFLNEMSNEPIARKDSLRLDSLRQGSDSTGTKKP</sequence>
<reference evidence="2 3" key="1">
    <citation type="submission" date="2016-11" db="EMBL/GenBank/DDBJ databases">
        <authorList>
            <person name="Jaros S."/>
            <person name="Januszkiewicz K."/>
            <person name="Wedrychowicz H."/>
        </authorList>
    </citation>
    <scope>NUCLEOTIDE SEQUENCE [LARGE SCALE GENOMIC DNA]</scope>
    <source>
        <strain evidence="2 3">CGMCC 1.12145</strain>
    </source>
</reference>
<evidence type="ECO:0000313" key="3">
    <source>
        <dbReference type="Proteomes" id="UP000182248"/>
    </source>
</evidence>
<accession>A0A1K1RY86</accession>
<protein>
    <recommendedName>
        <fullName evidence="4">Lipoprotein</fullName>
    </recommendedName>
</protein>
<keyword evidence="3" id="KW-1185">Reference proteome</keyword>
<gene>
    <name evidence="2" type="ORF">SAMN02927921_04160</name>
</gene>
<dbReference type="OrthoDB" id="1443520at2"/>